<evidence type="ECO:0000313" key="5">
    <source>
        <dbReference type="Proteomes" id="UP000243975"/>
    </source>
</evidence>
<evidence type="ECO:0000259" key="3">
    <source>
        <dbReference type="Pfam" id="PF07732"/>
    </source>
</evidence>
<dbReference type="STRING" id="59895.A0A103XNP2"/>
<dbReference type="Proteomes" id="UP000243975">
    <property type="component" value="Unassembled WGS sequence"/>
</dbReference>
<comment type="similarity">
    <text evidence="1">Belongs to the multicopper oxidase family.</text>
</comment>
<feature type="domain" description="Plastocyanin-like" evidence="3">
    <location>
        <begin position="52"/>
        <end position="84"/>
    </location>
</feature>
<protein>
    <submittedName>
        <fullName evidence="4">Cupredoxin</fullName>
    </submittedName>
</protein>
<dbReference type="Pfam" id="PF07731">
    <property type="entry name" value="Cu-oxidase_2"/>
    <property type="match status" value="1"/>
</dbReference>
<comment type="caution">
    <text evidence="4">The sequence shown here is derived from an EMBL/GenBank/DDBJ whole genome shotgun (WGS) entry which is preliminary data.</text>
</comment>
<dbReference type="InterPro" id="IPR011706">
    <property type="entry name" value="Cu-oxidase_C"/>
</dbReference>
<evidence type="ECO:0000259" key="2">
    <source>
        <dbReference type="Pfam" id="PF07731"/>
    </source>
</evidence>
<dbReference type="EMBL" id="LEKV01004570">
    <property type="protein sequence ID" value="KVH94097.1"/>
    <property type="molecule type" value="Genomic_DNA"/>
</dbReference>
<dbReference type="SUPFAM" id="SSF49503">
    <property type="entry name" value="Cupredoxins"/>
    <property type="match status" value="2"/>
</dbReference>
<dbReference type="PANTHER" id="PTHR11709">
    <property type="entry name" value="MULTI-COPPER OXIDASE"/>
    <property type="match status" value="1"/>
</dbReference>
<dbReference type="InterPro" id="IPR011707">
    <property type="entry name" value="Cu-oxidase-like_N"/>
</dbReference>
<dbReference type="PANTHER" id="PTHR11709:SF446">
    <property type="entry name" value="LACCASE"/>
    <property type="match status" value="1"/>
</dbReference>
<dbReference type="Gene3D" id="2.60.40.420">
    <property type="entry name" value="Cupredoxins - blue copper proteins"/>
    <property type="match status" value="2"/>
</dbReference>
<dbReference type="InterPro" id="IPR008972">
    <property type="entry name" value="Cupredoxin"/>
</dbReference>
<organism evidence="4 5">
    <name type="scientific">Cynara cardunculus var. scolymus</name>
    <name type="common">Globe artichoke</name>
    <name type="synonym">Cynara scolymus</name>
    <dbReference type="NCBI Taxonomy" id="59895"/>
    <lineage>
        <taxon>Eukaryota</taxon>
        <taxon>Viridiplantae</taxon>
        <taxon>Streptophyta</taxon>
        <taxon>Embryophyta</taxon>
        <taxon>Tracheophyta</taxon>
        <taxon>Spermatophyta</taxon>
        <taxon>Magnoliopsida</taxon>
        <taxon>eudicotyledons</taxon>
        <taxon>Gunneridae</taxon>
        <taxon>Pentapetalae</taxon>
        <taxon>asterids</taxon>
        <taxon>campanulids</taxon>
        <taxon>Asterales</taxon>
        <taxon>Asteraceae</taxon>
        <taxon>Carduoideae</taxon>
        <taxon>Cardueae</taxon>
        <taxon>Carduinae</taxon>
        <taxon>Cynara</taxon>
    </lineage>
</organism>
<dbReference type="Gramene" id="KVH94097">
    <property type="protein sequence ID" value="KVH94097"/>
    <property type="gene ID" value="Ccrd_003833"/>
</dbReference>
<accession>A0A103XNP2</accession>
<reference evidence="4 5" key="1">
    <citation type="journal article" date="2016" name="Sci. Rep.">
        <title>The genome sequence of the outbreeding globe artichoke constructed de novo incorporating a phase-aware low-pass sequencing strategy of F1 progeny.</title>
        <authorList>
            <person name="Scaglione D."/>
            <person name="Reyes-Chin-Wo S."/>
            <person name="Acquadro A."/>
            <person name="Froenicke L."/>
            <person name="Portis E."/>
            <person name="Beitel C."/>
            <person name="Tirone M."/>
            <person name="Mauro R."/>
            <person name="Lo Monaco A."/>
            <person name="Mauromicale G."/>
            <person name="Faccioli P."/>
            <person name="Cattivelli L."/>
            <person name="Rieseberg L."/>
            <person name="Michelmore R."/>
            <person name="Lanteri S."/>
        </authorList>
    </citation>
    <scope>NUCLEOTIDE SEQUENCE [LARGE SCALE GENOMIC DNA]</scope>
    <source>
        <strain evidence="4">2C</strain>
    </source>
</reference>
<name>A0A103XNP2_CYNCS</name>
<evidence type="ECO:0000313" key="4">
    <source>
        <dbReference type="EMBL" id="KVH94097.1"/>
    </source>
</evidence>
<feature type="domain" description="Plastocyanin-like" evidence="3">
    <location>
        <begin position="3"/>
        <end position="51"/>
    </location>
</feature>
<dbReference type="OMA" id="TIHWFTI"/>
<feature type="non-terminal residue" evidence="4">
    <location>
        <position position="178"/>
    </location>
</feature>
<feature type="domain" description="Plastocyanin-like" evidence="2">
    <location>
        <begin position="134"/>
        <end position="160"/>
    </location>
</feature>
<dbReference type="Pfam" id="PF07732">
    <property type="entry name" value="Cu-oxidase_3"/>
    <property type="match status" value="2"/>
</dbReference>
<proteinExistence type="inferred from homology"/>
<keyword evidence="5" id="KW-1185">Reference proteome</keyword>
<dbReference type="GO" id="GO:0005507">
    <property type="term" value="F:copper ion binding"/>
    <property type="evidence" value="ECO:0007669"/>
    <property type="project" value="InterPro"/>
</dbReference>
<gene>
    <name evidence="4" type="ORF">Ccrd_003833</name>
</gene>
<dbReference type="AlphaFoldDB" id="A0A103XNP2"/>
<dbReference type="InterPro" id="IPR045087">
    <property type="entry name" value="Cu-oxidase_fam"/>
</dbReference>
<sequence length="178" mass="19850">VQELAARRLCRNHRVVTVNGQFPGPTLEVQNGDSLVVKVTNAAPYNVTIHWFTITDQEGTLWWHAHSRWLRSTVYGALVIRPKSGSSYPFPNPKIEFPVVLGEWWDRKVISVLRQALFTGAAPNVSDALTINGQPGVWLMHCHIDTHLAWGFAMSFIVENGVGESETLLPPPSDLPQC</sequence>
<dbReference type="GO" id="GO:0016491">
    <property type="term" value="F:oxidoreductase activity"/>
    <property type="evidence" value="ECO:0007669"/>
    <property type="project" value="InterPro"/>
</dbReference>
<evidence type="ECO:0000256" key="1">
    <source>
        <dbReference type="ARBA" id="ARBA00010609"/>
    </source>
</evidence>